<dbReference type="InParanoid" id="A0A0G4ELH1"/>
<keyword evidence="4" id="KW-1185">Reference proteome</keyword>
<gene>
    <name evidence="3" type="ORF">Vbra_5105</name>
</gene>
<dbReference type="Proteomes" id="UP000041254">
    <property type="component" value="Unassembled WGS sequence"/>
</dbReference>
<dbReference type="VEuPathDB" id="CryptoDB:Vbra_5105"/>
<organism evidence="3 4">
    <name type="scientific">Vitrella brassicaformis (strain CCMP3155)</name>
    <dbReference type="NCBI Taxonomy" id="1169540"/>
    <lineage>
        <taxon>Eukaryota</taxon>
        <taxon>Sar</taxon>
        <taxon>Alveolata</taxon>
        <taxon>Colpodellida</taxon>
        <taxon>Vitrellaceae</taxon>
        <taxon>Vitrella</taxon>
    </lineage>
</organism>
<proteinExistence type="predicted"/>
<feature type="coiled-coil region" evidence="1">
    <location>
        <begin position="95"/>
        <end position="122"/>
    </location>
</feature>
<evidence type="ECO:0000313" key="3">
    <source>
        <dbReference type="EMBL" id="CEL97854.1"/>
    </source>
</evidence>
<feature type="region of interest" description="Disordered" evidence="2">
    <location>
        <begin position="46"/>
        <end position="80"/>
    </location>
</feature>
<dbReference type="EMBL" id="CDMY01000257">
    <property type="protein sequence ID" value="CEL97854.1"/>
    <property type="molecule type" value="Genomic_DNA"/>
</dbReference>
<evidence type="ECO:0000256" key="2">
    <source>
        <dbReference type="SAM" id="MobiDB-lite"/>
    </source>
</evidence>
<feature type="compositionally biased region" description="Basic and acidic residues" evidence="2">
    <location>
        <begin position="1"/>
        <end position="10"/>
    </location>
</feature>
<accession>A0A0G4ELH1</accession>
<name>A0A0G4ELH1_VITBC</name>
<sequence>MPASANDRETPPSGAGRLGACFGSIREQEGCNNGIPPAAQSLSLREALLNGSSSSSREQEEASVAAQDETNSDEPIPYPLLVPMRTEDSRNLMEHVELRDENLQLSRKLREKQREIQELKDRIDSYLPHPTQAPARDFQSQLKQQIRDSERLMQYATDINDKYNRCLEEKHGAEKRLVDAEEQIKELKANHPDP</sequence>
<feature type="coiled-coil region" evidence="1">
    <location>
        <begin position="163"/>
        <end position="190"/>
    </location>
</feature>
<evidence type="ECO:0000256" key="1">
    <source>
        <dbReference type="SAM" id="Coils"/>
    </source>
</evidence>
<feature type="region of interest" description="Disordered" evidence="2">
    <location>
        <begin position="1"/>
        <end position="21"/>
    </location>
</feature>
<dbReference type="AlphaFoldDB" id="A0A0G4ELH1"/>
<reference evidence="3 4" key="1">
    <citation type="submission" date="2014-11" db="EMBL/GenBank/DDBJ databases">
        <authorList>
            <person name="Zhu J."/>
            <person name="Qi W."/>
            <person name="Song R."/>
        </authorList>
    </citation>
    <scope>NUCLEOTIDE SEQUENCE [LARGE SCALE GENOMIC DNA]</scope>
</reference>
<protein>
    <submittedName>
        <fullName evidence="3">Uncharacterized protein</fullName>
    </submittedName>
</protein>
<feature type="compositionally biased region" description="Low complexity" evidence="2">
    <location>
        <begin position="52"/>
        <end position="66"/>
    </location>
</feature>
<evidence type="ECO:0000313" key="4">
    <source>
        <dbReference type="Proteomes" id="UP000041254"/>
    </source>
</evidence>
<keyword evidence="1" id="KW-0175">Coiled coil</keyword>